<organism evidence="2 3">
    <name type="scientific">Daphnia pulex</name>
    <name type="common">Water flea</name>
    <dbReference type="NCBI Taxonomy" id="6669"/>
    <lineage>
        <taxon>Eukaryota</taxon>
        <taxon>Metazoa</taxon>
        <taxon>Ecdysozoa</taxon>
        <taxon>Arthropoda</taxon>
        <taxon>Crustacea</taxon>
        <taxon>Branchiopoda</taxon>
        <taxon>Diplostraca</taxon>
        <taxon>Cladocera</taxon>
        <taxon>Anomopoda</taxon>
        <taxon>Daphniidae</taxon>
        <taxon>Daphnia</taxon>
    </lineage>
</organism>
<proteinExistence type="predicted"/>
<keyword evidence="3" id="KW-1185">Reference proteome</keyword>
<evidence type="ECO:0000313" key="2">
    <source>
        <dbReference type="EMBL" id="EFX65005.1"/>
    </source>
</evidence>
<keyword evidence="1" id="KW-0472">Membrane</keyword>
<dbReference type="PANTHER" id="PTHR15999:SF2">
    <property type="entry name" value="ZINC FINGER CW-TYPE PWWP DOMAIN PROTEIN 1"/>
    <property type="match status" value="1"/>
</dbReference>
<feature type="transmembrane region" description="Helical" evidence="1">
    <location>
        <begin position="29"/>
        <end position="48"/>
    </location>
</feature>
<evidence type="ECO:0000313" key="3">
    <source>
        <dbReference type="Proteomes" id="UP000000305"/>
    </source>
</evidence>
<sequence>MGKEDSIQTNTKFLMRIQRNFEYRRDLGYLLRRTVAFIPLSVFVLFPVQFETFSLIGNLESLPQPYVGVAWRPQAPAYLEHYSVVQLTQKMAKKKKKLSSDLRSSWKLHEAVGSADEDSDGISDETGHYIAALTDHATYARSLGFPERFPEYVSHLEVAEEKFLGEVRRDLPRAAKQNTFIPEKFNLRIYYLAGCRIQ</sequence>
<dbReference type="KEGG" id="dpx:DAPPUDRAFT_265380"/>
<accession>E9HTC5</accession>
<dbReference type="HOGENOM" id="CLU_1381133_0_0_1"/>
<dbReference type="InParanoid" id="E9HTC5"/>
<gene>
    <name evidence="2" type="ORF">DAPPUDRAFT_265380</name>
</gene>
<dbReference type="AlphaFoldDB" id="E9HTC5"/>
<protein>
    <submittedName>
        <fullName evidence="2">Uncharacterized protein</fullName>
    </submittedName>
</protein>
<dbReference type="Proteomes" id="UP000000305">
    <property type="component" value="Unassembled WGS sequence"/>
</dbReference>
<keyword evidence="1" id="KW-1133">Transmembrane helix</keyword>
<feature type="non-terminal residue" evidence="2">
    <location>
        <position position="1"/>
    </location>
</feature>
<keyword evidence="1" id="KW-0812">Transmembrane</keyword>
<dbReference type="EMBL" id="GL732770">
    <property type="protein sequence ID" value="EFX65005.1"/>
    <property type="molecule type" value="Genomic_DNA"/>
</dbReference>
<reference evidence="2 3" key="1">
    <citation type="journal article" date="2011" name="Science">
        <title>The ecoresponsive genome of Daphnia pulex.</title>
        <authorList>
            <person name="Colbourne J.K."/>
            <person name="Pfrender M.E."/>
            <person name="Gilbert D."/>
            <person name="Thomas W.K."/>
            <person name="Tucker A."/>
            <person name="Oakley T.H."/>
            <person name="Tokishita S."/>
            <person name="Aerts A."/>
            <person name="Arnold G.J."/>
            <person name="Basu M.K."/>
            <person name="Bauer D.J."/>
            <person name="Caceres C.E."/>
            <person name="Carmel L."/>
            <person name="Casola C."/>
            <person name="Choi J.H."/>
            <person name="Detter J.C."/>
            <person name="Dong Q."/>
            <person name="Dusheyko S."/>
            <person name="Eads B.D."/>
            <person name="Frohlich T."/>
            <person name="Geiler-Samerotte K.A."/>
            <person name="Gerlach D."/>
            <person name="Hatcher P."/>
            <person name="Jogdeo S."/>
            <person name="Krijgsveld J."/>
            <person name="Kriventseva E.V."/>
            <person name="Kultz D."/>
            <person name="Laforsch C."/>
            <person name="Lindquist E."/>
            <person name="Lopez J."/>
            <person name="Manak J.R."/>
            <person name="Muller J."/>
            <person name="Pangilinan J."/>
            <person name="Patwardhan R.P."/>
            <person name="Pitluck S."/>
            <person name="Pritham E.J."/>
            <person name="Rechtsteiner A."/>
            <person name="Rho M."/>
            <person name="Rogozin I.B."/>
            <person name="Sakarya O."/>
            <person name="Salamov A."/>
            <person name="Schaack S."/>
            <person name="Shapiro H."/>
            <person name="Shiga Y."/>
            <person name="Skalitzky C."/>
            <person name="Smith Z."/>
            <person name="Souvorov A."/>
            <person name="Sung W."/>
            <person name="Tang Z."/>
            <person name="Tsuchiya D."/>
            <person name="Tu H."/>
            <person name="Vos H."/>
            <person name="Wang M."/>
            <person name="Wolf Y.I."/>
            <person name="Yamagata H."/>
            <person name="Yamada T."/>
            <person name="Ye Y."/>
            <person name="Shaw J.R."/>
            <person name="Andrews J."/>
            <person name="Crease T.J."/>
            <person name="Tang H."/>
            <person name="Lucas S.M."/>
            <person name="Robertson H.M."/>
            <person name="Bork P."/>
            <person name="Koonin E.V."/>
            <person name="Zdobnov E.M."/>
            <person name="Grigoriev I.V."/>
            <person name="Lynch M."/>
            <person name="Boore J.L."/>
        </authorList>
    </citation>
    <scope>NUCLEOTIDE SEQUENCE [LARGE SCALE GENOMIC DNA]</scope>
</reference>
<dbReference type="PANTHER" id="PTHR15999">
    <property type="entry name" value="ZINC FINGER CW-TYPE PWWP DOMAIN PROTEIN 1"/>
    <property type="match status" value="1"/>
</dbReference>
<evidence type="ECO:0000256" key="1">
    <source>
        <dbReference type="SAM" id="Phobius"/>
    </source>
</evidence>
<name>E9HTC5_DAPPU</name>
<dbReference type="InterPro" id="IPR042778">
    <property type="entry name" value="ZCWPW1/ZCWPW2"/>
</dbReference>